<dbReference type="Gene3D" id="3.10.20.10">
    <property type="match status" value="1"/>
</dbReference>
<evidence type="ECO:0000313" key="5">
    <source>
        <dbReference type="Proteomes" id="UP000014803"/>
    </source>
</evidence>
<dbReference type="STRING" id="1254432.SCE1572_51855"/>
<comment type="function">
    <text evidence="3">Required for formate dehydrogenase (FDH) activity. Acts as a sulfur carrier protein that transfers sulfur from IscS to the molybdenum cofactor prior to its insertion into FDH.</text>
</comment>
<dbReference type="GO" id="GO:0006777">
    <property type="term" value="P:Mo-molybdopterin cofactor biosynthetic process"/>
    <property type="evidence" value="ECO:0007669"/>
    <property type="project" value="UniProtKB-UniRule"/>
</dbReference>
<dbReference type="HOGENOM" id="CLU_056887_3_0_7"/>
<evidence type="ECO:0000256" key="3">
    <source>
        <dbReference type="HAMAP-Rule" id="MF_00187"/>
    </source>
</evidence>
<evidence type="ECO:0000313" key="4">
    <source>
        <dbReference type="EMBL" id="AGP42265.1"/>
    </source>
</evidence>
<dbReference type="Gene3D" id="3.40.140.10">
    <property type="entry name" value="Cytidine Deaminase, domain 2"/>
    <property type="match status" value="1"/>
</dbReference>
<dbReference type="GO" id="GO:0097163">
    <property type="term" value="F:sulfur carrier activity"/>
    <property type="evidence" value="ECO:0007669"/>
    <property type="project" value="UniProtKB-UniRule"/>
</dbReference>
<organism evidence="4 5">
    <name type="scientific">Sorangium cellulosum So0157-2</name>
    <dbReference type="NCBI Taxonomy" id="1254432"/>
    <lineage>
        <taxon>Bacteria</taxon>
        <taxon>Pseudomonadati</taxon>
        <taxon>Myxococcota</taxon>
        <taxon>Polyangia</taxon>
        <taxon>Polyangiales</taxon>
        <taxon>Polyangiaceae</taxon>
        <taxon>Sorangium</taxon>
    </lineage>
</organism>
<dbReference type="EMBL" id="CP003969">
    <property type="protein sequence ID" value="AGP42265.1"/>
    <property type="molecule type" value="Genomic_DNA"/>
</dbReference>
<comment type="similarity">
    <text evidence="3">Belongs to the FdhD family.</text>
</comment>
<dbReference type="Proteomes" id="UP000014803">
    <property type="component" value="Chromosome"/>
</dbReference>
<dbReference type="GO" id="GO:0005737">
    <property type="term" value="C:cytoplasm"/>
    <property type="evidence" value="ECO:0007669"/>
    <property type="project" value="UniProtKB-SubCell"/>
</dbReference>
<dbReference type="PANTHER" id="PTHR30592:SF1">
    <property type="entry name" value="SULFUR CARRIER PROTEIN FDHD"/>
    <property type="match status" value="1"/>
</dbReference>
<dbReference type="GO" id="GO:0016783">
    <property type="term" value="F:sulfurtransferase activity"/>
    <property type="evidence" value="ECO:0007669"/>
    <property type="project" value="InterPro"/>
</dbReference>
<name>S4YCW7_SORCE</name>
<evidence type="ECO:0000256" key="1">
    <source>
        <dbReference type="ARBA" id="ARBA00022490"/>
    </source>
</evidence>
<dbReference type="KEGG" id="scu:SCE1572_51855"/>
<protein>
    <recommendedName>
        <fullName evidence="3">Sulfur carrier protein FdhD</fullName>
    </recommendedName>
</protein>
<dbReference type="AlphaFoldDB" id="S4YCW7"/>
<dbReference type="PIRSF" id="PIRSF015626">
    <property type="entry name" value="FdhD"/>
    <property type="match status" value="1"/>
</dbReference>
<reference evidence="4 5" key="1">
    <citation type="journal article" date="2013" name="Sci. Rep.">
        <title>Extraordinary expansion of a Sorangium cellulosum genome from an alkaline milieu.</title>
        <authorList>
            <person name="Han K."/>
            <person name="Li Z.F."/>
            <person name="Peng R."/>
            <person name="Zhu L.P."/>
            <person name="Zhou T."/>
            <person name="Wang L.G."/>
            <person name="Li S.G."/>
            <person name="Zhang X.B."/>
            <person name="Hu W."/>
            <person name="Wu Z.H."/>
            <person name="Qin N."/>
            <person name="Li Y.Z."/>
        </authorList>
    </citation>
    <scope>NUCLEOTIDE SEQUENCE [LARGE SCALE GENOMIC DNA]</scope>
    <source>
        <strain evidence="4 5">So0157-2</strain>
    </source>
</reference>
<comment type="subcellular location">
    <subcellularLocation>
        <location evidence="3">Cytoplasm</location>
    </subcellularLocation>
</comment>
<dbReference type="SUPFAM" id="SSF53927">
    <property type="entry name" value="Cytidine deaminase-like"/>
    <property type="match status" value="1"/>
</dbReference>
<dbReference type="InterPro" id="IPR003786">
    <property type="entry name" value="FdhD"/>
</dbReference>
<gene>
    <name evidence="3" type="primary">fdhD</name>
    <name evidence="4" type="ORF">SCE1572_51855</name>
</gene>
<dbReference type="eggNOG" id="COG1526">
    <property type="taxonomic scope" value="Bacteria"/>
</dbReference>
<feature type="active site" description="Cysteine persulfide intermediate" evidence="3">
    <location>
        <position position="139"/>
    </location>
</feature>
<keyword evidence="2 3" id="KW-0501">Molybdenum cofactor biosynthesis</keyword>
<dbReference type="PANTHER" id="PTHR30592">
    <property type="entry name" value="FORMATE DEHYDROGENASE"/>
    <property type="match status" value="1"/>
</dbReference>
<dbReference type="PATRIC" id="fig|1254432.3.peg.11689"/>
<dbReference type="Pfam" id="PF02634">
    <property type="entry name" value="FdhD-NarQ"/>
    <property type="match status" value="1"/>
</dbReference>
<accession>S4YCW7</accession>
<keyword evidence="1 3" id="KW-0963">Cytoplasm</keyword>
<dbReference type="InterPro" id="IPR016193">
    <property type="entry name" value="Cytidine_deaminase-like"/>
</dbReference>
<evidence type="ECO:0000256" key="2">
    <source>
        <dbReference type="ARBA" id="ARBA00023150"/>
    </source>
</evidence>
<proteinExistence type="inferred from homology"/>
<feature type="binding site" evidence="3">
    <location>
        <begin position="281"/>
        <end position="286"/>
    </location>
    <ligand>
        <name>Mo-bis(molybdopterin guanine dinucleotide)</name>
        <dbReference type="ChEBI" id="CHEBI:60539"/>
    </ligand>
</feature>
<sequence>MEIAGPAAMPSTTTQVSIRRITDESASDVEDQLAVEAPLEIVVVARAAHAAHVDSARPSALQERAPRRLGITMRTPGNDRELAIGLLFAEGIISRAADVVGVDELPGPSGDLVRVALAEDVTVDLGRSERALAVANASCGVCGKASIDVASCAPPAPLARGVPRIAPRVVHGLAARLRGAQPVFGRTGGLHAAALFDAGGALADLREDVGRHNAVDKLIGAALLAGRLPDPGAVLMVSGRAGFELVQKALRASIPVMVAVGAPSSLAAELAAAHGMTLVGFARDGRFNVYAGRERVDVAVEAAS</sequence>
<dbReference type="HAMAP" id="MF_00187">
    <property type="entry name" value="FdhD"/>
    <property type="match status" value="1"/>
</dbReference>